<dbReference type="STRING" id="649639.Bcell_2728"/>
<dbReference type="RefSeq" id="WP_013489316.1">
    <property type="nucleotide sequence ID" value="NC_014829.1"/>
</dbReference>
<keyword evidence="3" id="KW-1185">Reference proteome</keyword>
<dbReference type="HOGENOM" id="CLU_2116052_0_0_9"/>
<dbReference type="KEGG" id="bco:Bcell_2728"/>
<protein>
    <submittedName>
        <fullName evidence="2">Uncharacterized protein</fullName>
    </submittedName>
</protein>
<accession>E6TVG6</accession>
<dbReference type="eggNOG" id="ENOG5030ESW">
    <property type="taxonomic scope" value="Bacteria"/>
</dbReference>
<evidence type="ECO:0000313" key="2">
    <source>
        <dbReference type="EMBL" id="ADU30983.1"/>
    </source>
</evidence>
<dbReference type="OrthoDB" id="2943524at2"/>
<dbReference type="Proteomes" id="UP000001401">
    <property type="component" value="Chromosome"/>
</dbReference>
<evidence type="ECO:0000256" key="1">
    <source>
        <dbReference type="SAM" id="MobiDB-lite"/>
    </source>
</evidence>
<name>E6TVG6_EVAC2</name>
<dbReference type="EMBL" id="CP002394">
    <property type="protein sequence ID" value="ADU30983.1"/>
    <property type="molecule type" value="Genomic_DNA"/>
</dbReference>
<feature type="compositionally biased region" description="Basic and acidic residues" evidence="1">
    <location>
        <begin position="35"/>
        <end position="44"/>
    </location>
</feature>
<dbReference type="AlphaFoldDB" id="E6TVG6"/>
<gene>
    <name evidence="2" type="ordered locus">Bcell_2728</name>
</gene>
<evidence type="ECO:0000313" key="3">
    <source>
        <dbReference type="Proteomes" id="UP000001401"/>
    </source>
</evidence>
<reference evidence="2" key="1">
    <citation type="submission" date="2010-12" db="EMBL/GenBank/DDBJ databases">
        <title>Complete sequence of Bacillus cellulosilyticus DSM 2522.</title>
        <authorList>
            <consortium name="US DOE Joint Genome Institute"/>
            <person name="Lucas S."/>
            <person name="Copeland A."/>
            <person name="Lapidus A."/>
            <person name="Cheng J.-F."/>
            <person name="Bruce D."/>
            <person name="Goodwin L."/>
            <person name="Pitluck S."/>
            <person name="Chertkov O."/>
            <person name="Detter J.C."/>
            <person name="Han C."/>
            <person name="Tapia R."/>
            <person name="Land M."/>
            <person name="Hauser L."/>
            <person name="Jeffries C."/>
            <person name="Kyrpides N."/>
            <person name="Ivanova N."/>
            <person name="Mikhailova N."/>
            <person name="Brumm P."/>
            <person name="Mead D."/>
            <person name="Woyke T."/>
        </authorList>
    </citation>
    <scope>NUCLEOTIDE SEQUENCE [LARGE SCALE GENOMIC DNA]</scope>
    <source>
        <strain evidence="2">DSM 2522</strain>
    </source>
</reference>
<sequence length="114" mass="13189">MKYRRKVKKLFKDKYDPKKYHKKDSVFESEDPERIEDLQNRDLISEEEYEPEQQDNKSVLDQNASDVVAAINSDLSKEELQALFTKESEGKNRSTVLKHIESLVKGEGNEPGAS</sequence>
<organism evidence="2 3">
    <name type="scientific">Evansella cellulosilytica (strain ATCC 21833 / DSM 2522 / FERM P-1141 / JCM 9156 / N-4)</name>
    <name type="common">Bacillus cellulosilyticus</name>
    <dbReference type="NCBI Taxonomy" id="649639"/>
    <lineage>
        <taxon>Bacteria</taxon>
        <taxon>Bacillati</taxon>
        <taxon>Bacillota</taxon>
        <taxon>Bacilli</taxon>
        <taxon>Bacillales</taxon>
        <taxon>Bacillaceae</taxon>
        <taxon>Evansella</taxon>
    </lineage>
</organism>
<feature type="region of interest" description="Disordered" evidence="1">
    <location>
        <begin position="22"/>
        <end position="62"/>
    </location>
</feature>
<proteinExistence type="predicted"/>